<protein>
    <submittedName>
        <fullName evidence="2">Uncharacterized protein</fullName>
    </submittedName>
</protein>
<accession>A0A8S5S5Q7</accession>
<name>A0A8S5S5Q7_9CAUD</name>
<dbReference type="EMBL" id="BK032531">
    <property type="protein sequence ID" value="DAF46139.1"/>
    <property type="molecule type" value="Genomic_DNA"/>
</dbReference>
<sequence length="102" mass="11947">MAVLSKEDFLNLIKERTKDNTDDGTLKFIEDATDTINSLSNTDGEDWKTKYEDNDKMWRQKYKERFFSAGDSAGNEDKSTKEEEEEEKDTEIVAENFDELFK</sequence>
<feature type="region of interest" description="Disordered" evidence="1">
    <location>
        <begin position="68"/>
        <end position="102"/>
    </location>
</feature>
<evidence type="ECO:0000313" key="2">
    <source>
        <dbReference type="EMBL" id="DAF46139.1"/>
    </source>
</evidence>
<reference evidence="2" key="1">
    <citation type="journal article" date="2021" name="Proc. Natl. Acad. Sci. U.S.A.">
        <title>A Catalog of Tens of Thousands of Viruses from Human Metagenomes Reveals Hidden Associations with Chronic Diseases.</title>
        <authorList>
            <person name="Tisza M.J."/>
            <person name="Buck C.B."/>
        </authorList>
    </citation>
    <scope>NUCLEOTIDE SEQUENCE</scope>
    <source>
        <strain evidence="2">CtEmK1</strain>
    </source>
</reference>
<evidence type="ECO:0000256" key="1">
    <source>
        <dbReference type="SAM" id="MobiDB-lite"/>
    </source>
</evidence>
<organism evidence="2">
    <name type="scientific">Podoviridae sp. ctEmK1</name>
    <dbReference type="NCBI Taxonomy" id="2827727"/>
    <lineage>
        <taxon>Viruses</taxon>
        <taxon>Duplodnaviria</taxon>
        <taxon>Heunggongvirae</taxon>
        <taxon>Uroviricota</taxon>
        <taxon>Caudoviricetes</taxon>
    </lineage>
</organism>
<proteinExistence type="predicted"/>